<organism evidence="6 7">
    <name type="scientific">Planococcus lenghuensis</name>
    <dbReference type="NCBI Taxonomy" id="2213202"/>
    <lineage>
        <taxon>Bacteria</taxon>
        <taxon>Bacillati</taxon>
        <taxon>Bacillota</taxon>
        <taxon>Bacilli</taxon>
        <taxon>Bacillales</taxon>
        <taxon>Caryophanaceae</taxon>
        <taxon>Planococcus</taxon>
    </lineage>
</organism>
<keyword evidence="7" id="KW-1185">Reference proteome</keyword>
<dbReference type="AlphaFoldDB" id="A0A1Q2KVI6"/>
<dbReference type="Gene3D" id="3.30.9.10">
    <property type="entry name" value="D-Amino Acid Oxidase, subunit A, domain 2"/>
    <property type="match status" value="1"/>
</dbReference>
<dbReference type="Gene3D" id="3.50.50.60">
    <property type="entry name" value="FAD/NAD(P)-binding domain"/>
    <property type="match status" value="1"/>
</dbReference>
<dbReference type="PANTHER" id="PTHR13847:SF286">
    <property type="entry name" value="D-AMINO ACID DEHYDROGENASE"/>
    <property type="match status" value="1"/>
</dbReference>
<gene>
    <name evidence="6" type="ORF">B0X71_02615</name>
</gene>
<dbReference type="InterPro" id="IPR006076">
    <property type="entry name" value="FAD-dep_OxRdtase"/>
</dbReference>
<keyword evidence="3" id="KW-0285">Flavoprotein</keyword>
<dbReference type="SUPFAM" id="SSF54373">
    <property type="entry name" value="FAD-linked reductases, C-terminal domain"/>
    <property type="match status" value="1"/>
</dbReference>
<dbReference type="EMBL" id="CP019640">
    <property type="protein sequence ID" value="AQQ52124.1"/>
    <property type="molecule type" value="Genomic_DNA"/>
</dbReference>
<dbReference type="OrthoDB" id="9805337at2"/>
<dbReference type="SUPFAM" id="SSF51905">
    <property type="entry name" value="FAD/NAD(P)-binding domain"/>
    <property type="match status" value="1"/>
</dbReference>
<proteinExistence type="inferred from homology"/>
<dbReference type="RefSeq" id="WP_077587996.1">
    <property type="nucleotide sequence ID" value="NZ_CP019640.1"/>
</dbReference>
<evidence type="ECO:0000256" key="3">
    <source>
        <dbReference type="ARBA" id="ARBA00022630"/>
    </source>
</evidence>
<evidence type="ECO:0000256" key="2">
    <source>
        <dbReference type="ARBA" id="ARBA00009410"/>
    </source>
</evidence>
<feature type="domain" description="FAD dependent oxidoreductase" evidence="5">
    <location>
        <begin position="5"/>
        <end position="349"/>
    </location>
</feature>
<evidence type="ECO:0000256" key="4">
    <source>
        <dbReference type="ARBA" id="ARBA00023002"/>
    </source>
</evidence>
<keyword evidence="4" id="KW-0560">Oxidoreductase</keyword>
<evidence type="ECO:0000259" key="5">
    <source>
        <dbReference type="Pfam" id="PF01266"/>
    </source>
</evidence>
<accession>A0A1Q2KVI6</accession>
<dbReference type="KEGG" id="pmar:B0X71_02615"/>
<name>A0A1Q2KVI6_9BACL</name>
<dbReference type="Pfam" id="PF01266">
    <property type="entry name" value="DAO"/>
    <property type="match status" value="1"/>
</dbReference>
<evidence type="ECO:0000256" key="1">
    <source>
        <dbReference type="ARBA" id="ARBA00001974"/>
    </source>
</evidence>
<evidence type="ECO:0000313" key="6">
    <source>
        <dbReference type="EMBL" id="AQQ52124.1"/>
    </source>
</evidence>
<reference evidence="6 7" key="1">
    <citation type="submission" date="2017-02" db="EMBL/GenBank/DDBJ databases">
        <title>The complete genomic sequence of a novel cold adapted crude oil-degrading bacterium Planococcus qaidamina Y42.</title>
        <authorList>
            <person name="Yang R."/>
        </authorList>
    </citation>
    <scope>NUCLEOTIDE SEQUENCE [LARGE SCALE GENOMIC DNA]</scope>
    <source>
        <strain evidence="6 7">Y42</strain>
    </source>
</reference>
<dbReference type="InterPro" id="IPR036188">
    <property type="entry name" value="FAD/NAD-bd_sf"/>
</dbReference>
<dbReference type="PANTHER" id="PTHR13847">
    <property type="entry name" value="SARCOSINE DEHYDROGENASE-RELATED"/>
    <property type="match status" value="1"/>
</dbReference>
<comment type="cofactor">
    <cofactor evidence="1">
        <name>FAD</name>
        <dbReference type="ChEBI" id="CHEBI:57692"/>
    </cofactor>
</comment>
<dbReference type="GO" id="GO:0016491">
    <property type="term" value="F:oxidoreductase activity"/>
    <property type="evidence" value="ECO:0007669"/>
    <property type="project" value="UniProtKB-KW"/>
</dbReference>
<sequence>MQSMIIIGGGILGASAAYHAARTGADVTVIDRNEPGQATGAAAGIVCPWLSQRRNQAWYTLVKNGAAYYPQLIRMLEEDGEKETGYKKTGLIVMNDDNKLSQIEERALKRREDAPQIGEVRKQSAAETQEMYPFAGEEFSSLFVEGAARVNGRELRDALMRAAAAKGVKFVTGNAQLLVENGRAVGVRTEAGELQAQSVIATAGAWAAELFRPLGLELNVKAQKAQIVHLQTAQPTEDFPVVMGLYGQYAVPYENGRVAVGATHENEAGYDLRQTAGGIHSILDKAFAVSPGLAEAEFVETRVGFRPLLPDSVTAVGAVPGIRNLYAANGLGSSGLTAGPYVGSQLAKLVLGEATDLDFDSYVLGRFLKEIK</sequence>
<dbReference type="GO" id="GO:0005737">
    <property type="term" value="C:cytoplasm"/>
    <property type="evidence" value="ECO:0007669"/>
    <property type="project" value="TreeGrafter"/>
</dbReference>
<protein>
    <submittedName>
        <fullName evidence="6">Oxidoreductase</fullName>
    </submittedName>
</protein>
<evidence type="ECO:0000313" key="7">
    <source>
        <dbReference type="Proteomes" id="UP000188184"/>
    </source>
</evidence>
<dbReference type="Proteomes" id="UP000188184">
    <property type="component" value="Chromosome"/>
</dbReference>
<comment type="similarity">
    <text evidence="2">Belongs to the DadA oxidoreductase family.</text>
</comment>